<dbReference type="GeneID" id="14926359"/>
<dbReference type="AlphaFoldDB" id="L8HI94"/>
<accession>L8HI94</accession>
<dbReference type="VEuPathDB" id="AmoebaDB:ACA1_290870"/>
<keyword evidence="3" id="KW-1185">Reference proteome</keyword>
<reference evidence="2 3" key="1">
    <citation type="journal article" date="2013" name="Genome Biol.">
        <title>Genome of Acanthamoeba castellanii highlights extensive lateral gene transfer and early evolution of tyrosine kinase signaling.</title>
        <authorList>
            <person name="Clarke M."/>
            <person name="Lohan A.J."/>
            <person name="Liu B."/>
            <person name="Lagkouvardos I."/>
            <person name="Roy S."/>
            <person name="Zafar N."/>
            <person name="Bertelli C."/>
            <person name="Schilde C."/>
            <person name="Kianianmomeni A."/>
            <person name="Burglin T.R."/>
            <person name="Frech C."/>
            <person name="Turcotte B."/>
            <person name="Kopec K.O."/>
            <person name="Synnott J.M."/>
            <person name="Choo C."/>
            <person name="Paponov I."/>
            <person name="Finkler A."/>
            <person name="Soon Heng Tan C."/>
            <person name="Hutchins A.P."/>
            <person name="Weinmeier T."/>
            <person name="Rattei T."/>
            <person name="Chu J.S."/>
            <person name="Gimenez G."/>
            <person name="Irimia M."/>
            <person name="Rigden D.J."/>
            <person name="Fitzpatrick D.A."/>
            <person name="Lorenzo-Morales J."/>
            <person name="Bateman A."/>
            <person name="Chiu C.H."/>
            <person name="Tang P."/>
            <person name="Hegemann P."/>
            <person name="Fromm H."/>
            <person name="Raoult D."/>
            <person name="Greub G."/>
            <person name="Miranda-Saavedra D."/>
            <person name="Chen N."/>
            <person name="Nash P."/>
            <person name="Ginger M.L."/>
            <person name="Horn M."/>
            <person name="Schaap P."/>
            <person name="Caler L."/>
            <person name="Loftus B."/>
        </authorList>
    </citation>
    <scope>NUCLEOTIDE SEQUENCE [LARGE SCALE GENOMIC DNA]</scope>
    <source>
        <strain evidence="2 3">Neff</strain>
    </source>
</reference>
<gene>
    <name evidence="2" type="ORF">ACA1_290870</name>
</gene>
<feature type="region of interest" description="Disordered" evidence="1">
    <location>
        <begin position="116"/>
        <end position="157"/>
    </location>
</feature>
<dbReference type="Proteomes" id="UP000011083">
    <property type="component" value="Unassembled WGS sequence"/>
</dbReference>
<dbReference type="KEGG" id="acan:ACA1_290870"/>
<feature type="region of interest" description="Disordered" evidence="1">
    <location>
        <begin position="1"/>
        <end position="40"/>
    </location>
</feature>
<evidence type="ECO:0000256" key="1">
    <source>
        <dbReference type="SAM" id="MobiDB-lite"/>
    </source>
</evidence>
<dbReference type="RefSeq" id="XP_004368064.1">
    <property type="nucleotide sequence ID" value="XM_004368007.1"/>
</dbReference>
<protein>
    <submittedName>
        <fullName evidence="2">Uncharacterized protein</fullName>
    </submittedName>
</protein>
<proteinExistence type="predicted"/>
<evidence type="ECO:0000313" key="3">
    <source>
        <dbReference type="Proteomes" id="UP000011083"/>
    </source>
</evidence>
<feature type="compositionally biased region" description="Basic and acidic residues" evidence="1">
    <location>
        <begin position="1"/>
        <end position="38"/>
    </location>
</feature>
<name>L8HI94_ACACF</name>
<organism evidence="2 3">
    <name type="scientific">Acanthamoeba castellanii (strain ATCC 30010 / Neff)</name>
    <dbReference type="NCBI Taxonomy" id="1257118"/>
    <lineage>
        <taxon>Eukaryota</taxon>
        <taxon>Amoebozoa</taxon>
        <taxon>Discosea</taxon>
        <taxon>Longamoebia</taxon>
        <taxon>Centramoebida</taxon>
        <taxon>Acanthamoebidae</taxon>
        <taxon>Acanthamoeba</taxon>
    </lineage>
</organism>
<dbReference type="EMBL" id="KB007805">
    <property type="protein sequence ID" value="ELR25309.1"/>
    <property type="molecule type" value="Genomic_DNA"/>
</dbReference>
<evidence type="ECO:0000313" key="2">
    <source>
        <dbReference type="EMBL" id="ELR25309.1"/>
    </source>
</evidence>
<sequence length="157" mass="17810">MSHHGHEQETGLRGKVNELKQELHHTTKDDAHEVEVKRTPTGKAIYTESVAPVPKETLPEHIQFPDIMTPEQHLERAKYYRDEAEKWRSKHYGHDDGLNAKKYNDLMGQAHYHEGMAAQPEGLKVPKEHPNPQLPNAAKLESGPRVYKGKGTGQAQI</sequence>